<name>A0A931A2M3_9ACTN</name>
<evidence type="ECO:0000256" key="3">
    <source>
        <dbReference type="ARBA" id="ARBA00023163"/>
    </source>
</evidence>
<evidence type="ECO:0000313" key="6">
    <source>
        <dbReference type="Proteomes" id="UP000605361"/>
    </source>
</evidence>
<sequence length="396" mass="42404">MEPGCIPDFWDYAVDRHKLPIVVNASAAHARVRDEIVRLVHRGLSVPDFARAVGDALGRAVPAEGTCMMTTDPATMLPTAEFVENGLPAAALLRLVEIEVREPDFNKWSQLAHAGRSAGTLSEATAGDLDRSLRQREIRRPGGFSDELRVVLAGSTGTWGQLTVFREAGRPYFSPAEVEFVSSIAGLIADGLRRGLLLGDAQAGADDVALLVLDADDGVRMSNKAADHLLDELGTGDREGARLPLVISAVARQARSLCGPATSAAPAPTDTRPAKARARTRAGRWLIVRGSLLNDGPEPQVAVMLEAARPAEMAPLMVDAYGFTDSERRVTELVAKGLSTKQIAGRLHVSSYTVQDHLKSIFAKSGTGSRGDLIARLFLDHYAVSLTSGIAADMWW</sequence>
<dbReference type="CDD" id="cd06170">
    <property type="entry name" value="LuxR_C_like"/>
    <property type="match status" value="1"/>
</dbReference>
<proteinExistence type="predicted"/>
<feature type="domain" description="HTH luxR-type" evidence="4">
    <location>
        <begin position="337"/>
        <end position="364"/>
    </location>
</feature>
<protein>
    <submittedName>
        <fullName evidence="5">Helix-turn-helix transcriptional regulator</fullName>
    </submittedName>
</protein>
<dbReference type="SUPFAM" id="SSF46894">
    <property type="entry name" value="C-terminal effector domain of the bipartite response regulators"/>
    <property type="match status" value="1"/>
</dbReference>
<keyword evidence="3" id="KW-0804">Transcription</keyword>
<dbReference type="Pfam" id="PF00196">
    <property type="entry name" value="GerE"/>
    <property type="match status" value="1"/>
</dbReference>
<dbReference type="PANTHER" id="PTHR44688:SF16">
    <property type="entry name" value="DNA-BINDING TRANSCRIPTIONAL ACTIVATOR DEVR_DOSR"/>
    <property type="match status" value="1"/>
</dbReference>
<gene>
    <name evidence="5" type="ORF">ITP53_04950</name>
</gene>
<dbReference type="Proteomes" id="UP000605361">
    <property type="component" value="Unassembled WGS sequence"/>
</dbReference>
<dbReference type="PANTHER" id="PTHR44688">
    <property type="entry name" value="DNA-BINDING TRANSCRIPTIONAL ACTIVATOR DEVR_DOSR"/>
    <property type="match status" value="1"/>
</dbReference>
<accession>A0A931A2M3</accession>
<dbReference type="GO" id="GO:0006355">
    <property type="term" value="P:regulation of DNA-templated transcription"/>
    <property type="evidence" value="ECO:0007669"/>
    <property type="project" value="InterPro"/>
</dbReference>
<evidence type="ECO:0000313" key="5">
    <source>
        <dbReference type="EMBL" id="MBF8185096.1"/>
    </source>
</evidence>
<dbReference type="SMART" id="SM00421">
    <property type="entry name" value="HTH_LUXR"/>
    <property type="match status" value="1"/>
</dbReference>
<evidence type="ECO:0000256" key="1">
    <source>
        <dbReference type="ARBA" id="ARBA00023015"/>
    </source>
</evidence>
<dbReference type="Gene3D" id="1.10.10.10">
    <property type="entry name" value="Winged helix-like DNA-binding domain superfamily/Winged helix DNA-binding domain"/>
    <property type="match status" value="1"/>
</dbReference>
<reference evidence="5" key="1">
    <citation type="submission" date="2020-11" db="EMBL/GenBank/DDBJ databases">
        <title>Whole-genome analyses of Nonomuraea sp. K274.</title>
        <authorList>
            <person name="Veyisoglu A."/>
        </authorList>
    </citation>
    <scope>NUCLEOTIDE SEQUENCE</scope>
    <source>
        <strain evidence="5">K274</strain>
    </source>
</reference>
<keyword evidence="2" id="KW-0238">DNA-binding</keyword>
<evidence type="ECO:0000256" key="2">
    <source>
        <dbReference type="ARBA" id="ARBA00023125"/>
    </source>
</evidence>
<dbReference type="InterPro" id="IPR000792">
    <property type="entry name" value="Tscrpt_reg_LuxR_C"/>
</dbReference>
<dbReference type="InterPro" id="IPR016032">
    <property type="entry name" value="Sig_transdc_resp-reg_C-effctor"/>
</dbReference>
<dbReference type="GO" id="GO:0003677">
    <property type="term" value="F:DNA binding"/>
    <property type="evidence" value="ECO:0007669"/>
    <property type="project" value="UniProtKB-KW"/>
</dbReference>
<comment type="caution">
    <text evidence="5">The sequence shown here is derived from an EMBL/GenBank/DDBJ whole genome shotgun (WGS) entry which is preliminary data.</text>
</comment>
<dbReference type="InterPro" id="IPR036388">
    <property type="entry name" value="WH-like_DNA-bd_sf"/>
</dbReference>
<dbReference type="AlphaFoldDB" id="A0A931A2M3"/>
<dbReference type="PROSITE" id="PS00622">
    <property type="entry name" value="HTH_LUXR_1"/>
    <property type="match status" value="1"/>
</dbReference>
<dbReference type="PRINTS" id="PR00038">
    <property type="entry name" value="HTHLUXR"/>
</dbReference>
<keyword evidence="1" id="KW-0805">Transcription regulation</keyword>
<organism evidence="5 6">
    <name type="scientific">Nonomuraea cypriaca</name>
    <dbReference type="NCBI Taxonomy" id="1187855"/>
    <lineage>
        <taxon>Bacteria</taxon>
        <taxon>Bacillati</taxon>
        <taxon>Actinomycetota</taxon>
        <taxon>Actinomycetes</taxon>
        <taxon>Streptosporangiales</taxon>
        <taxon>Streptosporangiaceae</taxon>
        <taxon>Nonomuraea</taxon>
    </lineage>
</organism>
<evidence type="ECO:0000259" key="4">
    <source>
        <dbReference type="PROSITE" id="PS00622"/>
    </source>
</evidence>
<dbReference type="RefSeq" id="WP_195894077.1">
    <property type="nucleotide sequence ID" value="NZ_JADOGI010000009.1"/>
</dbReference>
<dbReference type="EMBL" id="JADOGI010000009">
    <property type="protein sequence ID" value="MBF8185096.1"/>
    <property type="molecule type" value="Genomic_DNA"/>
</dbReference>
<keyword evidence="6" id="KW-1185">Reference proteome</keyword>